<name>A0ACC2AZ86_DIPCM</name>
<organism evidence="1 2">
    <name type="scientific">Diphasiastrum complanatum</name>
    <name type="common">Issler's clubmoss</name>
    <name type="synonym">Lycopodium complanatum</name>
    <dbReference type="NCBI Taxonomy" id="34168"/>
    <lineage>
        <taxon>Eukaryota</taxon>
        <taxon>Viridiplantae</taxon>
        <taxon>Streptophyta</taxon>
        <taxon>Embryophyta</taxon>
        <taxon>Tracheophyta</taxon>
        <taxon>Lycopodiopsida</taxon>
        <taxon>Lycopodiales</taxon>
        <taxon>Lycopodiaceae</taxon>
        <taxon>Lycopodioideae</taxon>
        <taxon>Diphasiastrum</taxon>
    </lineage>
</organism>
<sequence length="267" mass="30422">MCVAFWIWDDHPVYSLLLALNRDEYLSRPTESVHWWQDLGKILAGRDGKEGGTWMGITRNGRLAFITNFREPETLDQAISRGELTTRFLKGSQSPIEYLEEVASEADKYNGFNLVVADLSSRKMGYLSNRPKNADILVRELAPGIYGLSNALLDSMWPKVQFGKGALQRLTSKFLDGEIPERCLLEDILKDNTRASYELLPDTGYGLDWEHKLSSICVDCDTVKGQYGTRSMNVIAVRKNGQVSFFESFIEDGVWKDHRFEFEIETC</sequence>
<dbReference type="Proteomes" id="UP001162992">
    <property type="component" value="Chromosome 18"/>
</dbReference>
<keyword evidence="2" id="KW-1185">Reference proteome</keyword>
<evidence type="ECO:0000313" key="2">
    <source>
        <dbReference type="Proteomes" id="UP001162992"/>
    </source>
</evidence>
<accession>A0ACC2AZ86</accession>
<proteinExistence type="predicted"/>
<evidence type="ECO:0000313" key="1">
    <source>
        <dbReference type="EMBL" id="KAJ7522785.1"/>
    </source>
</evidence>
<reference evidence="2" key="1">
    <citation type="journal article" date="2024" name="Proc. Natl. Acad. Sci. U.S.A.">
        <title>Extraordinary preservation of gene collinearity over three hundred million years revealed in homosporous lycophytes.</title>
        <authorList>
            <person name="Li C."/>
            <person name="Wickell D."/>
            <person name="Kuo L.Y."/>
            <person name="Chen X."/>
            <person name="Nie B."/>
            <person name="Liao X."/>
            <person name="Peng D."/>
            <person name="Ji J."/>
            <person name="Jenkins J."/>
            <person name="Williams M."/>
            <person name="Shu S."/>
            <person name="Plott C."/>
            <person name="Barry K."/>
            <person name="Rajasekar S."/>
            <person name="Grimwood J."/>
            <person name="Han X."/>
            <person name="Sun S."/>
            <person name="Hou Z."/>
            <person name="He W."/>
            <person name="Dai G."/>
            <person name="Sun C."/>
            <person name="Schmutz J."/>
            <person name="Leebens-Mack J.H."/>
            <person name="Li F.W."/>
            <person name="Wang L."/>
        </authorList>
    </citation>
    <scope>NUCLEOTIDE SEQUENCE [LARGE SCALE GENOMIC DNA]</scope>
    <source>
        <strain evidence="2">cv. PW_Plant_1</strain>
    </source>
</reference>
<gene>
    <name evidence="1" type="ORF">O6H91_18G026400</name>
</gene>
<comment type="caution">
    <text evidence="1">The sequence shown here is derived from an EMBL/GenBank/DDBJ whole genome shotgun (WGS) entry which is preliminary data.</text>
</comment>
<protein>
    <submittedName>
        <fullName evidence="1">Uncharacterized protein</fullName>
    </submittedName>
</protein>
<dbReference type="EMBL" id="CM055109">
    <property type="protein sequence ID" value="KAJ7522785.1"/>
    <property type="molecule type" value="Genomic_DNA"/>
</dbReference>